<dbReference type="Gene3D" id="1.10.1170.10">
    <property type="entry name" value="Inhibitor Of Apoptosis Protein (2mihbC-IAP-1), Chain A"/>
    <property type="match status" value="2"/>
</dbReference>
<dbReference type="InterPro" id="IPR051190">
    <property type="entry name" value="Baculoviral_IAP"/>
</dbReference>
<dbReference type="SUPFAM" id="SSF57924">
    <property type="entry name" value="Inhibitor of apoptosis (IAP) repeat"/>
    <property type="match status" value="2"/>
</dbReference>
<dbReference type="CDD" id="cd00022">
    <property type="entry name" value="BIR"/>
    <property type="match status" value="2"/>
</dbReference>
<dbReference type="GO" id="GO:0046872">
    <property type="term" value="F:metal ion binding"/>
    <property type="evidence" value="ECO:0007669"/>
    <property type="project" value="UniProtKB-KW"/>
</dbReference>
<feature type="compositionally biased region" description="Polar residues" evidence="3">
    <location>
        <begin position="213"/>
        <end position="226"/>
    </location>
</feature>
<accession>K5V2Z1</accession>
<dbReference type="HOGENOM" id="CLU_016657_0_0_1"/>
<dbReference type="PROSITE" id="PS50143">
    <property type="entry name" value="BIR_REPEAT_2"/>
    <property type="match status" value="2"/>
</dbReference>
<feature type="compositionally biased region" description="Acidic residues" evidence="3">
    <location>
        <begin position="497"/>
        <end position="511"/>
    </location>
</feature>
<gene>
    <name evidence="4" type="ORF">PHACADRAFT_141944</name>
</gene>
<dbReference type="InterPro" id="IPR001370">
    <property type="entry name" value="BIR_rpt"/>
</dbReference>
<feature type="compositionally biased region" description="Acidic residues" evidence="3">
    <location>
        <begin position="381"/>
        <end position="395"/>
    </location>
</feature>
<dbReference type="Proteomes" id="UP000008370">
    <property type="component" value="Unassembled WGS sequence"/>
</dbReference>
<name>K5V2Z1_PHACS</name>
<dbReference type="STRING" id="650164.K5V2Z1"/>
<feature type="compositionally biased region" description="Low complexity" evidence="3">
    <location>
        <begin position="242"/>
        <end position="269"/>
    </location>
</feature>
<dbReference type="OrthoDB" id="2196114at2759"/>
<dbReference type="PANTHER" id="PTHR46771:SF5">
    <property type="entry name" value="DETERIN"/>
    <property type="match status" value="1"/>
</dbReference>
<feature type="compositionally biased region" description="Low complexity" evidence="3">
    <location>
        <begin position="284"/>
        <end position="299"/>
    </location>
</feature>
<dbReference type="InParanoid" id="K5V2Z1"/>
<organism evidence="4 5">
    <name type="scientific">Phanerochaete carnosa (strain HHB-10118-sp)</name>
    <name type="common">White-rot fungus</name>
    <name type="synonym">Peniophora carnosa</name>
    <dbReference type="NCBI Taxonomy" id="650164"/>
    <lineage>
        <taxon>Eukaryota</taxon>
        <taxon>Fungi</taxon>
        <taxon>Dikarya</taxon>
        <taxon>Basidiomycota</taxon>
        <taxon>Agaricomycotina</taxon>
        <taxon>Agaricomycetes</taxon>
        <taxon>Polyporales</taxon>
        <taxon>Phanerochaetaceae</taxon>
        <taxon>Phanerochaete</taxon>
    </lineage>
</organism>
<feature type="region of interest" description="Disordered" evidence="3">
    <location>
        <begin position="1"/>
        <end position="25"/>
    </location>
</feature>
<evidence type="ECO:0000256" key="3">
    <source>
        <dbReference type="SAM" id="MobiDB-lite"/>
    </source>
</evidence>
<sequence>MESWQSRFDSFNKGKRVKKGSSSTTLRWPHPSLFLANPETLAEAGFYFTPSVGNLDAVTCFICRKELSDWEEGDDPFAEHVRRGSSCCWAIARCGLRDDMDEDGNFVFPDPARLPSSKLMEKARADSYGANWPHDTVKGHGANSKKMAKAGFIYSPQGPEDDTATCFYCGTSLSGWDEGDDPLEEHRKREAKAGQPCPFLASAQPKPVGRPPTRTQTKPSSKQTTASKKKMPTLQQEDEDSPLSSDDPLTPATTSKSRASTASKTRTSSVPAKTPAQSLRKSTRSSTATKSSSRGTAGSENEDNASGSEVGKRVSKTKRKGDKEKESNRIEVIQEEEEGDLGGFDTVMEQEQEPVPAPKKRGRPPKKAAAAKPARKTLAEEQPEDEQPEDEEENEPAERATHGGTRSKTKANVEDEIDLLAESSSKSKSSTRPKTRSAPAADNSMPPPPVPPKRASSSRSASRHVAPVEEPEPGLEPKSKRTLMSKVKGKANSRMEESDDELAASLEDDESIPAPKKPKQSPIARPLTTTNGTPARQPGMDQPKARYRNSSSTSDDAGYATAEVLEPGTMQVDPEPDGVQLAEGTRKRSSSSLKQSETRDTTAARPNGASSDQLTRGSSVDNRRPTSRAGSVRPFARSSSRPAGSLAIRPSSKMGNEIVDISDSDDESFVKVASKLLKTTNGVVKVERDEAMAVDEPEAAKSIPVPQPFAQQKLPSKARQSKATGKLPKFQVEIVVPPPPTSTPPVQSDVEMGDDVATVQREPSPPQPVVEEPVTGQPAESALGKRTSPATPPPRTPSLPPTDTEAPKPKNNAPALPSFDEDIEAEAKAVRQPALSQTDGEDTFTSFTPLLSMLSLQRITSLTEEECDMTLEQYIRREIEREYEQLKADGERRIALFREKATEARRAIESA</sequence>
<dbReference type="GeneID" id="18908534"/>
<feature type="region of interest" description="Disordered" evidence="3">
    <location>
        <begin position="697"/>
        <end position="821"/>
    </location>
</feature>
<feature type="compositionally biased region" description="Pro residues" evidence="3">
    <location>
        <begin position="790"/>
        <end position="800"/>
    </location>
</feature>
<feature type="compositionally biased region" description="Low complexity" evidence="3">
    <location>
        <begin position="453"/>
        <end position="465"/>
    </location>
</feature>
<proteinExistence type="predicted"/>
<evidence type="ECO:0000313" key="5">
    <source>
        <dbReference type="Proteomes" id="UP000008370"/>
    </source>
</evidence>
<dbReference type="SMART" id="SM00238">
    <property type="entry name" value="BIR"/>
    <property type="match status" value="2"/>
</dbReference>
<protein>
    <recommendedName>
        <fullName evidence="6">BIR-domain-containing protein</fullName>
    </recommendedName>
</protein>
<reference evidence="4 5" key="1">
    <citation type="journal article" date="2012" name="BMC Genomics">
        <title>Comparative genomics of the white-rot fungi, Phanerochaete carnosa and P. chrysosporium, to elucidate the genetic basis of the distinct wood types they colonize.</title>
        <authorList>
            <person name="Suzuki H."/>
            <person name="MacDonald J."/>
            <person name="Syed K."/>
            <person name="Salamov A."/>
            <person name="Hori C."/>
            <person name="Aerts A."/>
            <person name="Henrissat B."/>
            <person name="Wiebenga A."/>
            <person name="vanKuyk P.A."/>
            <person name="Barry K."/>
            <person name="Lindquist E."/>
            <person name="LaButti K."/>
            <person name="Lapidus A."/>
            <person name="Lucas S."/>
            <person name="Coutinho P."/>
            <person name="Gong Y."/>
            <person name="Samejima M."/>
            <person name="Mahadevan R."/>
            <person name="Abou-Zaid M."/>
            <person name="de Vries R.P."/>
            <person name="Igarashi K."/>
            <person name="Yadav J.S."/>
            <person name="Grigoriev I.V."/>
            <person name="Master E.R."/>
        </authorList>
    </citation>
    <scope>NUCLEOTIDE SEQUENCE [LARGE SCALE GENOMIC DNA]</scope>
    <source>
        <strain evidence="4 5">HHB-10118-sp</strain>
    </source>
</reference>
<feature type="compositionally biased region" description="Low complexity" evidence="3">
    <location>
        <begin position="769"/>
        <end position="778"/>
    </location>
</feature>
<feature type="region of interest" description="Disordered" evidence="3">
    <location>
        <begin position="177"/>
        <end position="665"/>
    </location>
</feature>
<feature type="compositionally biased region" description="Basic residues" evidence="3">
    <location>
        <begin position="480"/>
        <end position="491"/>
    </location>
</feature>
<keyword evidence="2" id="KW-0862">Zinc</keyword>
<dbReference type="RefSeq" id="XP_007394751.1">
    <property type="nucleotide sequence ID" value="XM_007394689.1"/>
</dbReference>
<dbReference type="EMBL" id="JH930471">
    <property type="protein sequence ID" value="EKM56921.1"/>
    <property type="molecule type" value="Genomic_DNA"/>
</dbReference>
<evidence type="ECO:0000313" key="4">
    <source>
        <dbReference type="EMBL" id="EKM56921.1"/>
    </source>
</evidence>
<evidence type="ECO:0008006" key="6">
    <source>
        <dbReference type="Google" id="ProtNLM"/>
    </source>
</evidence>
<dbReference type="PANTHER" id="PTHR46771">
    <property type="entry name" value="DETERIN"/>
    <property type="match status" value="1"/>
</dbReference>
<evidence type="ECO:0000256" key="2">
    <source>
        <dbReference type="ARBA" id="ARBA00022833"/>
    </source>
</evidence>
<dbReference type="KEGG" id="pco:PHACADRAFT_141944"/>
<dbReference type="AlphaFoldDB" id="K5V2Z1"/>
<keyword evidence="1" id="KW-0479">Metal-binding</keyword>
<dbReference type="Pfam" id="PF00653">
    <property type="entry name" value="BIR"/>
    <property type="match status" value="2"/>
</dbReference>
<evidence type="ECO:0000256" key="1">
    <source>
        <dbReference type="ARBA" id="ARBA00022723"/>
    </source>
</evidence>
<keyword evidence="5" id="KW-1185">Reference proteome</keyword>
<feature type="compositionally biased region" description="Low complexity" evidence="3">
    <location>
        <begin position="801"/>
        <end position="815"/>
    </location>
</feature>
<feature type="compositionally biased region" description="Polar residues" evidence="3">
    <location>
        <begin position="608"/>
        <end position="620"/>
    </location>
</feature>